<dbReference type="SMART" id="SM00248">
    <property type="entry name" value="ANK"/>
    <property type="match status" value="3"/>
</dbReference>
<accession>A0A9P8IIE3</accession>
<dbReference type="Proteomes" id="UP000750711">
    <property type="component" value="Unassembled WGS sequence"/>
</dbReference>
<feature type="repeat" description="ANK" evidence="2">
    <location>
        <begin position="548"/>
        <end position="580"/>
    </location>
</feature>
<proteinExistence type="predicted"/>
<keyword evidence="2" id="KW-0040">ANK repeat</keyword>
<feature type="repeat" description="ANK" evidence="2">
    <location>
        <begin position="584"/>
        <end position="613"/>
    </location>
</feature>
<evidence type="ECO:0000259" key="3">
    <source>
        <dbReference type="Pfam" id="PF24883"/>
    </source>
</evidence>
<evidence type="ECO:0000313" key="5">
    <source>
        <dbReference type="Proteomes" id="UP000750711"/>
    </source>
</evidence>
<dbReference type="Gene3D" id="3.40.50.300">
    <property type="entry name" value="P-loop containing nucleotide triphosphate hydrolases"/>
    <property type="match status" value="1"/>
</dbReference>
<dbReference type="SUPFAM" id="SSF48403">
    <property type="entry name" value="Ankyrin repeat"/>
    <property type="match status" value="1"/>
</dbReference>
<dbReference type="InterPro" id="IPR036770">
    <property type="entry name" value="Ankyrin_rpt-contain_sf"/>
</dbReference>
<organism evidence="4 5">
    <name type="scientific">Trichoglossum hirsutum</name>
    <dbReference type="NCBI Taxonomy" id="265104"/>
    <lineage>
        <taxon>Eukaryota</taxon>
        <taxon>Fungi</taxon>
        <taxon>Dikarya</taxon>
        <taxon>Ascomycota</taxon>
        <taxon>Pezizomycotina</taxon>
        <taxon>Geoglossomycetes</taxon>
        <taxon>Geoglossales</taxon>
        <taxon>Geoglossaceae</taxon>
        <taxon>Trichoglossum</taxon>
    </lineage>
</organism>
<dbReference type="InterPro" id="IPR056884">
    <property type="entry name" value="NPHP3-like_N"/>
</dbReference>
<dbReference type="AlphaFoldDB" id="A0A9P8IIE3"/>
<dbReference type="Pfam" id="PF12796">
    <property type="entry name" value="Ank_2"/>
    <property type="match status" value="1"/>
</dbReference>
<dbReference type="Pfam" id="PF24883">
    <property type="entry name" value="NPHP3_N"/>
    <property type="match status" value="1"/>
</dbReference>
<keyword evidence="5" id="KW-1185">Reference proteome</keyword>
<dbReference type="PANTHER" id="PTHR10039:SF5">
    <property type="entry name" value="NACHT DOMAIN-CONTAINING PROTEIN"/>
    <property type="match status" value="1"/>
</dbReference>
<reference evidence="4" key="1">
    <citation type="submission" date="2021-03" db="EMBL/GenBank/DDBJ databases">
        <title>Comparative genomics and phylogenomic investigation of the class Geoglossomycetes provide insights into ecological specialization and systematics.</title>
        <authorList>
            <person name="Melie T."/>
            <person name="Pirro S."/>
            <person name="Miller A.N."/>
            <person name="Quandt A."/>
        </authorList>
    </citation>
    <scope>NUCLEOTIDE SEQUENCE</scope>
    <source>
        <strain evidence="4">CAQ_001_2017</strain>
    </source>
</reference>
<dbReference type="InterPro" id="IPR027417">
    <property type="entry name" value="P-loop_NTPase"/>
</dbReference>
<sequence>MDDRRESVDGAFPDTCAWLFENENYHKWLNDRCGLLWIKGIPGSGKSMLMKQALQRSQSDQRRNPQLVAIMEFFFNGRGEFLEKTSLGFFRSILHQILQQIRPLLSEFLPRFCQKRDTRDINWEWHKEELRDFFLSAVATSRQKALVLFVDALDECEQIEAEKIIEFFEDSISKAKGNGSDLKICFSSRHYPTIHTAGHCLEISVEDRNKVDIETYTRCKLLSKIPDGLGSKLVEEIVSKASGVFLWVVIVVDLLIKDEREGRNLTTMRRKLQEVPGKLEDLFKQILDKGNDKERRETAQLMRWVLLAERPLTPTELRFALAFCTDNYASQREWEQSDDFVGDLQMEKQILSQSRGLIEIKESNLIPGRGRGKNSTRVVQFIHESVREFLRENDGIRTLEPSLDGEAISNGHCRITSSCVNYLRIKELREISVENEKFAYRTSERCLSKLNEFYASYPYLNYAVKFLFRHAERAESKELQEKLVDDFHPTDGVLEFWTYIHDLDDEANYRISNRPQTTLLHIASENNLLSCLMVLLGNGADVNTRGGRYGTALLAASSRGHDQVVQRLLEGGADVNAQEEGYGTALQAASFGGYDQVVQRLLENGASVNAQGGR</sequence>
<protein>
    <recommendedName>
        <fullName evidence="3">Nephrocystin 3-like N-terminal domain-containing protein</fullName>
    </recommendedName>
</protein>
<dbReference type="PROSITE" id="PS50297">
    <property type="entry name" value="ANK_REP_REGION"/>
    <property type="match status" value="1"/>
</dbReference>
<dbReference type="PROSITE" id="PS50088">
    <property type="entry name" value="ANK_REPEAT"/>
    <property type="match status" value="3"/>
</dbReference>
<evidence type="ECO:0000256" key="2">
    <source>
        <dbReference type="PROSITE-ProRule" id="PRU00023"/>
    </source>
</evidence>
<dbReference type="SUPFAM" id="SSF52540">
    <property type="entry name" value="P-loop containing nucleoside triphosphate hydrolases"/>
    <property type="match status" value="1"/>
</dbReference>
<feature type="domain" description="Nephrocystin 3-like N-terminal" evidence="3">
    <location>
        <begin position="14"/>
        <end position="189"/>
    </location>
</feature>
<dbReference type="Gene3D" id="1.25.40.20">
    <property type="entry name" value="Ankyrin repeat-containing domain"/>
    <property type="match status" value="1"/>
</dbReference>
<evidence type="ECO:0000313" key="4">
    <source>
        <dbReference type="EMBL" id="KAH0553144.1"/>
    </source>
</evidence>
<feature type="repeat" description="ANK" evidence="2">
    <location>
        <begin position="515"/>
        <end position="547"/>
    </location>
</feature>
<dbReference type="InterPro" id="IPR002110">
    <property type="entry name" value="Ankyrin_rpt"/>
</dbReference>
<keyword evidence="1" id="KW-0677">Repeat</keyword>
<gene>
    <name evidence="4" type="ORF">GP486_006669</name>
</gene>
<comment type="caution">
    <text evidence="4">The sequence shown here is derived from an EMBL/GenBank/DDBJ whole genome shotgun (WGS) entry which is preliminary data.</text>
</comment>
<dbReference type="PANTHER" id="PTHR10039">
    <property type="entry name" value="AMELOGENIN"/>
    <property type="match status" value="1"/>
</dbReference>
<evidence type="ECO:0000256" key="1">
    <source>
        <dbReference type="ARBA" id="ARBA00022737"/>
    </source>
</evidence>
<name>A0A9P8IIE3_9PEZI</name>
<feature type="non-terminal residue" evidence="4">
    <location>
        <position position="614"/>
    </location>
</feature>
<dbReference type="EMBL" id="JAGHQM010001580">
    <property type="protein sequence ID" value="KAH0553144.1"/>
    <property type="molecule type" value="Genomic_DNA"/>
</dbReference>